<dbReference type="Proteomes" id="UP000095286">
    <property type="component" value="Unplaced"/>
</dbReference>
<protein>
    <submittedName>
        <fullName evidence="2">DPPIV_N domain-containing protein</fullName>
    </submittedName>
</protein>
<sequence>MMSNVCNTPYGNQSYTEEPPQAQHILVESRAVDTNKVNPLKWEMETIEDMIWLNDTYLVNQQDYIFVSG</sequence>
<proteinExistence type="predicted"/>
<accession>A0AC35TGQ8</accession>
<evidence type="ECO:0000313" key="2">
    <source>
        <dbReference type="WBParaSite" id="RSKR_0000034300.1"/>
    </source>
</evidence>
<evidence type="ECO:0000313" key="1">
    <source>
        <dbReference type="Proteomes" id="UP000095286"/>
    </source>
</evidence>
<dbReference type="WBParaSite" id="RSKR_0000034300.1">
    <property type="protein sequence ID" value="RSKR_0000034300.1"/>
    <property type="gene ID" value="RSKR_0000034300"/>
</dbReference>
<reference evidence="2" key="1">
    <citation type="submission" date="2016-11" db="UniProtKB">
        <authorList>
            <consortium name="WormBaseParasite"/>
        </authorList>
    </citation>
    <scope>IDENTIFICATION</scope>
    <source>
        <strain evidence="2">KR3021</strain>
    </source>
</reference>
<name>A0AC35TGQ8_9BILA</name>
<organism evidence="1 2">
    <name type="scientific">Rhabditophanes sp. KR3021</name>
    <dbReference type="NCBI Taxonomy" id="114890"/>
    <lineage>
        <taxon>Eukaryota</taxon>
        <taxon>Metazoa</taxon>
        <taxon>Ecdysozoa</taxon>
        <taxon>Nematoda</taxon>
        <taxon>Chromadorea</taxon>
        <taxon>Rhabditida</taxon>
        <taxon>Tylenchina</taxon>
        <taxon>Panagrolaimomorpha</taxon>
        <taxon>Strongyloidoidea</taxon>
        <taxon>Alloionematidae</taxon>
        <taxon>Rhabditophanes</taxon>
    </lineage>
</organism>